<dbReference type="InterPro" id="IPR001943">
    <property type="entry name" value="UVR_dom"/>
</dbReference>
<organism evidence="3 4">
    <name type="scientific">Pythium oligandrum</name>
    <name type="common">Mycoparasitic fungus</name>
    <dbReference type="NCBI Taxonomy" id="41045"/>
    <lineage>
        <taxon>Eukaryota</taxon>
        <taxon>Sar</taxon>
        <taxon>Stramenopiles</taxon>
        <taxon>Oomycota</taxon>
        <taxon>Peronosporomycetes</taxon>
        <taxon>Pythiales</taxon>
        <taxon>Pythiaceae</taxon>
        <taxon>Pythium</taxon>
    </lineage>
</organism>
<reference evidence="3" key="1">
    <citation type="submission" date="2019-03" db="EMBL/GenBank/DDBJ databases">
        <title>Long read genome sequence of the mycoparasitic Pythium oligandrum ATCC 38472 isolated from sugarbeet rhizosphere.</title>
        <authorList>
            <person name="Gaulin E."/>
        </authorList>
    </citation>
    <scope>NUCLEOTIDE SEQUENCE</scope>
    <source>
        <strain evidence="3">ATCC 38472_TT</strain>
    </source>
</reference>
<dbReference type="PANTHER" id="PTHR13371">
    <property type="entry name" value="GLYCINE-, GLUTAMATE-, THIENYLCYCLOHEXYLPIPERIDINE-BINDING PROTEIN"/>
    <property type="match status" value="1"/>
</dbReference>
<feature type="region of interest" description="Disordered" evidence="1">
    <location>
        <begin position="659"/>
        <end position="709"/>
    </location>
</feature>
<evidence type="ECO:0000256" key="1">
    <source>
        <dbReference type="SAM" id="MobiDB-lite"/>
    </source>
</evidence>
<dbReference type="Pfam" id="PF21040">
    <property type="entry name" value="CEP104-like_TOG"/>
    <property type="match status" value="1"/>
</dbReference>
<dbReference type="Pfam" id="PF21039">
    <property type="entry name" value="CEP104_ZnF"/>
    <property type="match status" value="1"/>
</dbReference>
<dbReference type="Pfam" id="PF21038">
    <property type="entry name" value="CEP104_N"/>
    <property type="match status" value="1"/>
</dbReference>
<feature type="region of interest" description="Disordered" evidence="1">
    <location>
        <begin position="152"/>
        <end position="184"/>
    </location>
</feature>
<dbReference type="Gene3D" id="1.25.10.10">
    <property type="entry name" value="Leucine-rich Repeat Variant"/>
    <property type="match status" value="1"/>
</dbReference>
<name>A0A8K1FQP4_PYTOL</name>
<dbReference type="Pfam" id="PF02151">
    <property type="entry name" value="UVR"/>
    <property type="match status" value="1"/>
</dbReference>
<dbReference type="EMBL" id="SPLM01000003">
    <property type="protein sequence ID" value="TMW68162.1"/>
    <property type="molecule type" value="Genomic_DNA"/>
</dbReference>
<proteinExistence type="predicted"/>
<dbReference type="InterPro" id="IPR016024">
    <property type="entry name" value="ARM-type_fold"/>
</dbReference>
<feature type="compositionally biased region" description="Polar residues" evidence="1">
    <location>
        <begin position="285"/>
        <end position="310"/>
    </location>
</feature>
<comment type="caution">
    <text evidence="3">The sequence shown here is derived from an EMBL/GenBank/DDBJ whole genome shotgun (WGS) entry which is preliminary data.</text>
</comment>
<sequence length="841" mass="93073">MSKLRFAVVACSGEDAAFPAKELNEHASTSKGYMTPKNCEYPQEIVLKLQDGRSRVTQVQLLSHQTHIATKIELFLSSSNSLQDATFQRLGYLTLKSNVESNYMARELKTVHINNEATFVKLLLHQCYINERNIYSQVGVMAVNLCGEPLDSQPDELPNQSSGEPLSVPMRSIPKPSQASPANRTDDLAFDLRFDAKTAERIREIQIAKDKAVASEDYDQAKRLKQMEEHLKSIGLQLARLETQKREAVANEDYDLAKRIKDEIAMLEGSVGSNETQPIISQAANTGYVSPSPTYSNGPGSFARSTSRSQVLPRAGAAAITGTKGLLPSPNPASSSSNFSPRDMYPDDVSGRGRNNGSRHNEESPARSNSHRDLPEDDEDGDEAPVRGGGGSNGGPNPNFRGIPEAENLPDPEEMPAALENENEELIDVIGLFFARCFYSNLWNHRDAAIRKVTMSFERYPHDALKVVRVCATLVQSGAGDRIAQVSLSAFRLLERLLPFGAKIRRDEMHPILANSATQIVNKLGEPQAKVRDEAAAMLSRMASAKNIGVAFVMSHLTKRSKKPLGIKFLLGRLLVMKDLISQFELQPDTDHSVDGIMSFMEDSNCFGHQSKEIRDVAKDITVALYLLIGPDVEGYLKSLRPKQMEEYQAAFEAAETEKAANTRTAAAASKNRGNDRGNDRNSGQGRSQARLPPQAASREDDLDDQEEDDASVDEYTCPFCGVVDDRFDSDGLDQHFWAECRMLTPCKMCGQVIEISGLNEHLLIECEMKKNHKECGRCGEAITAKFYDKHVSLNDCPPRPHPKKANRCPLCHDDIAPGKRGWKRHLLEDTCANNPRSQAR</sequence>
<feature type="compositionally biased region" description="Basic and acidic residues" evidence="1">
    <location>
        <begin position="359"/>
        <end position="374"/>
    </location>
</feature>
<evidence type="ECO:0000259" key="2">
    <source>
        <dbReference type="SMART" id="SM01349"/>
    </source>
</evidence>
<keyword evidence="4" id="KW-1185">Reference proteome</keyword>
<accession>A0A8K1FQP4</accession>
<feature type="domain" description="TOG" evidence="2">
    <location>
        <begin position="425"/>
        <end position="661"/>
    </location>
</feature>
<dbReference type="InterPro" id="IPR052607">
    <property type="entry name" value="CEP104-like"/>
</dbReference>
<dbReference type="InterPro" id="IPR048739">
    <property type="entry name" value="CEP104_N"/>
</dbReference>
<feature type="compositionally biased region" description="Low complexity" evidence="1">
    <location>
        <begin position="332"/>
        <end position="341"/>
    </location>
</feature>
<evidence type="ECO:0000313" key="4">
    <source>
        <dbReference type="Proteomes" id="UP000794436"/>
    </source>
</evidence>
<dbReference type="AlphaFoldDB" id="A0A8K1FQP4"/>
<dbReference type="InterPro" id="IPR011989">
    <property type="entry name" value="ARM-like"/>
</dbReference>
<evidence type="ECO:0000313" key="3">
    <source>
        <dbReference type="EMBL" id="TMW68162.1"/>
    </source>
</evidence>
<dbReference type="SUPFAM" id="SSF48371">
    <property type="entry name" value="ARM repeat"/>
    <property type="match status" value="1"/>
</dbReference>
<dbReference type="InterPro" id="IPR034085">
    <property type="entry name" value="TOG"/>
</dbReference>
<dbReference type="Proteomes" id="UP000794436">
    <property type="component" value="Unassembled WGS sequence"/>
</dbReference>
<dbReference type="InterPro" id="IPR048738">
    <property type="entry name" value="CEP104_Znf"/>
</dbReference>
<feature type="region of interest" description="Disordered" evidence="1">
    <location>
        <begin position="285"/>
        <end position="413"/>
    </location>
</feature>
<dbReference type="PANTHER" id="PTHR13371:SF0">
    <property type="entry name" value="CENTROSOMAL PROTEIN OF 104 KDA"/>
    <property type="match status" value="1"/>
</dbReference>
<dbReference type="GO" id="GO:0005929">
    <property type="term" value="C:cilium"/>
    <property type="evidence" value="ECO:0007669"/>
    <property type="project" value="TreeGrafter"/>
</dbReference>
<dbReference type="SMART" id="SM01349">
    <property type="entry name" value="TOG"/>
    <property type="match status" value="1"/>
</dbReference>
<gene>
    <name evidence="3" type="ORF">Poli38472_007834</name>
</gene>
<dbReference type="OrthoDB" id="66599at2759"/>
<protein>
    <recommendedName>
        <fullName evidence="2">TOG domain-containing protein</fullName>
    </recommendedName>
</protein>